<dbReference type="EMBL" id="CP012342">
    <property type="protein sequence ID" value="AKV59185.1"/>
    <property type="molecule type" value="Genomic_DNA"/>
</dbReference>
<keyword evidence="2" id="KW-1185">Reference proteome</keyword>
<reference evidence="1 2" key="1">
    <citation type="submission" date="2015-08" db="EMBL/GenBank/DDBJ databases">
        <authorList>
            <person name="Babu N.S."/>
            <person name="Beckwith C.J."/>
            <person name="Beseler K.G."/>
            <person name="Brison A."/>
            <person name="Carone J.V."/>
            <person name="Caskin T.P."/>
            <person name="Diamond M."/>
            <person name="Durham M.E."/>
            <person name="Foxe J.M."/>
            <person name="Go M."/>
            <person name="Henderson B.A."/>
            <person name="Jones I.B."/>
            <person name="McGettigan J.A."/>
            <person name="Micheletti S.J."/>
            <person name="Nasrallah M.E."/>
            <person name="Ortiz D."/>
            <person name="Piller C.R."/>
            <person name="Privatt S.R."/>
            <person name="Schneider S.L."/>
            <person name="Sharp S."/>
            <person name="Smith T.C."/>
            <person name="Stanton J.D."/>
            <person name="Ullery H.E."/>
            <person name="Wilson R.J."/>
            <person name="Serrano M.G."/>
            <person name="Buck G."/>
            <person name="Lee V."/>
            <person name="Wang Y."/>
            <person name="Carvalho R."/>
            <person name="Voegtly L."/>
            <person name="Shi R."/>
            <person name="Duckworth R."/>
            <person name="Johnson A."/>
            <person name="Loviza R."/>
            <person name="Walstead R."/>
            <person name="Shah Z."/>
            <person name="Kiflezghi M."/>
            <person name="Wade K."/>
            <person name="Ball S.L."/>
            <person name="Bradley K.W."/>
            <person name="Asai D.J."/>
            <person name="Bowman C.A."/>
            <person name="Russell D.A."/>
            <person name="Pope W.H."/>
            <person name="Jacobs-Sera D."/>
            <person name="Hendrix R.W."/>
            <person name="Hatfull G.F."/>
        </authorList>
    </citation>
    <scope>NUCLEOTIDE SEQUENCE [LARGE SCALE GENOMIC DNA]</scope>
    <source>
        <strain evidence="1 2">PUDD_83A45</strain>
    </source>
</reference>
<dbReference type="AlphaFoldDB" id="A0A0K1RCN7"/>
<protein>
    <submittedName>
        <fullName evidence="1">Uncharacterized protein</fullName>
    </submittedName>
</protein>
<dbReference type="KEGG" id="crie:AK829_08495"/>
<evidence type="ECO:0000313" key="1">
    <source>
        <dbReference type="EMBL" id="AKV59185.1"/>
    </source>
</evidence>
<dbReference type="RefSeq" id="WP_052205457.1">
    <property type="nucleotide sequence ID" value="NZ_BAAAGW010000015.1"/>
</dbReference>
<proteinExistence type="predicted"/>
<name>A0A0K1RCN7_9CORY</name>
<organism evidence="1 2">
    <name type="scientific">Corynebacterium riegelii</name>
    <dbReference type="NCBI Taxonomy" id="156976"/>
    <lineage>
        <taxon>Bacteria</taxon>
        <taxon>Bacillati</taxon>
        <taxon>Actinomycetota</taxon>
        <taxon>Actinomycetes</taxon>
        <taxon>Mycobacteriales</taxon>
        <taxon>Corynebacteriaceae</taxon>
        <taxon>Corynebacterium</taxon>
    </lineage>
</organism>
<evidence type="ECO:0000313" key="2">
    <source>
        <dbReference type="Proteomes" id="UP000060016"/>
    </source>
</evidence>
<accession>A0A0K1RCN7</accession>
<gene>
    <name evidence="1" type="ORF">AK829_08495</name>
</gene>
<dbReference type="PATRIC" id="fig|156976.3.peg.1697"/>
<dbReference type="Proteomes" id="UP000060016">
    <property type="component" value="Chromosome"/>
</dbReference>
<sequence length="72" mass="8109">MRFTYKENTTLEGLVLERPPHLGEILAAQFAIEDIELGLRPGERVTPFLRWVADYGSPGFKVEPVVIQNPEG</sequence>